<sequence>MPHTRFISHSFYCLRGKVGLLYHKAFVMKSILYITDLYYEAKGRNYPEEDLYITSQLKEHFNLLICHPQQAIGFVEVADLIIVRNSGPVIYYQEYFNEFLSVVNESSMAIFNSMDGKADMHGKQYLLELTQKQYPVIPTIDNIEELSVLGSAPHYILKPKLGADSIGMKIVAKSAISQHDLTDMLIQPFVPFVYEASFYYLNGQFQYALYAPDKKKRWELQEFIPNDTDLAFAQKFIAWNNMDWGIQRVDACRLDDSSWLLLELEDLNPFLSLDKLSEVRKKDFMENFISAIRQQQEFLVSNEED</sequence>
<comment type="caution">
    <text evidence="1">The sequence shown here is derived from an EMBL/GenBank/DDBJ whole genome shotgun (WGS) entry which is preliminary data.</text>
</comment>
<accession>A1ZLN7</accession>
<evidence type="ECO:0000313" key="1">
    <source>
        <dbReference type="EMBL" id="EAY28791.1"/>
    </source>
</evidence>
<name>A1ZLN7_MICM2</name>
<evidence type="ECO:0000313" key="2">
    <source>
        <dbReference type="Proteomes" id="UP000004095"/>
    </source>
</evidence>
<dbReference type="eggNOG" id="COG0189">
    <property type="taxonomic scope" value="Bacteria"/>
</dbReference>
<keyword evidence="2" id="KW-1185">Reference proteome</keyword>
<dbReference type="EMBL" id="AAWS01000014">
    <property type="protein sequence ID" value="EAY28791.1"/>
    <property type="molecule type" value="Genomic_DNA"/>
</dbReference>
<dbReference type="Proteomes" id="UP000004095">
    <property type="component" value="Unassembled WGS sequence"/>
</dbReference>
<evidence type="ECO:0008006" key="3">
    <source>
        <dbReference type="Google" id="ProtNLM"/>
    </source>
</evidence>
<dbReference type="SUPFAM" id="SSF56059">
    <property type="entry name" value="Glutathione synthetase ATP-binding domain-like"/>
    <property type="match status" value="1"/>
</dbReference>
<reference evidence="1 2" key="1">
    <citation type="submission" date="2007-01" db="EMBL/GenBank/DDBJ databases">
        <authorList>
            <person name="Haygood M."/>
            <person name="Podell S."/>
            <person name="Anderson C."/>
            <person name="Hopkinson B."/>
            <person name="Roe K."/>
            <person name="Barbeau K."/>
            <person name="Gaasterland T."/>
            <person name="Ferriera S."/>
            <person name="Johnson J."/>
            <person name="Kravitz S."/>
            <person name="Beeson K."/>
            <person name="Sutton G."/>
            <person name="Rogers Y.-H."/>
            <person name="Friedman R."/>
            <person name="Frazier M."/>
            <person name="Venter J.C."/>
        </authorList>
    </citation>
    <scope>NUCLEOTIDE SEQUENCE [LARGE SCALE GENOMIC DNA]</scope>
    <source>
        <strain evidence="1 2">ATCC 23134</strain>
    </source>
</reference>
<protein>
    <recommendedName>
        <fullName evidence="3">ATP-grasp domain-containing protein</fullName>
    </recommendedName>
</protein>
<proteinExistence type="predicted"/>
<dbReference type="AlphaFoldDB" id="A1ZLN7"/>
<gene>
    <name evidence="1" type="ORF">M23134_07889</name>
</gene>
<organism evidence="1 2">
    <name type="scientific">Microscilla marina ATCC 23134</name>
    <dbReference type="NCBI Taxonomy" id="313606"/>
    <lineage>
        <taxon>Bacteria</taxon>
        <taxon>Pseudomonadati</taxon>
        <taxon>Bacteroidota</taxon>
        <taxon>Cytophagia</taxon>
        <taxon>Cytophagales</taxon>
        <taxon>Microscillaceae</taxon>
        <taxon>Microscilla</taxon>
    </lineage>
</organism>